<evidence type="ECO:0000313" key="8">
    <source>
        <dbReference type="Proteomes" id="UP001210925"/>
    </source>
</evidence>
<dbReference type="PANTHER" id="PTHR31263:SF0">
    <property type="entry name" value="CELLULASE FAMILY PROTEIN (AFU_ORTHOLOGUE AFUA_5G14560)"/>
    <property type="match status" value="1"/>
</dbReference>
<dbReference type="SUPFAM" id="SSF51445">
    <property type="entry name" value="(Trans)glycosidases"/>
    <property type="match status" value="1"/>
</dbReference>
<accession>A0AAD5YAB3</accession>
<dbReference type="Gene3D" id="3.20.20.80">
    <property type="entry name" value="Glycosidases"/>
    <property type="match status" value="1"/>
</dbReference>
<evidence type="ECO:0000313" key="7">
    <source>
        <dbReference type="EMBL" id="KAJ3260768.1"/>
    </source>
</evidence>
<evidence type="ECO:0000256" key="4">
    <source>
        <dbReference type="RuleBase" id="RU361153"/>
    </source>
</evidence>
<dbReference type="InterPro" id="IPR017853">
    <property type="entry name" value="GH"/>
</dbReference>
<dbReference type="PANTHER" id="PTHR31263">
    <property type="entry name" value="CELLULASE FAMILY PROTEIN (AFU_ORTHOLOGUE AFUA_5G14560)"/>
    <property type="match status" value="1"/>
</dbReference>
<dbReference type="InterPro" id="IPR001547">
    <property type="entry name" value="Glyco_hydro_5"/>
</dbReference>
<organism evidence="7 8">
    <name type="scientific">Boothiomyces macroporosus</name>
    <dbReference type="NCBI Taxonomy" id="261099"/>
    <lineage>
        <taxon>Eukaryota</taxon>
        <taxon>Fungi</taxon>
        <taxon>Fungi incertae sedis</taxon>
        <taxon>Chytridiomycota</taxon>
        <taxon>Chytridiomycota incertae sedis</taxon>
        <taxon>Chytridiomycetes</taxon>
        <taxon>Rhizophydiales</taxon>
        <taxon>Terramycetaceae</taxon>
        <taxon>Boothiomyces</taxon>
    </lineage>
</organism>
<feature type="domain" description="Glycoside hydrolase family 5" evidence="6">
    <location>
        <begin position="38"/>
        <end position="362"/>
    </location>
</feature>
<keyword evidence="3 4" id="KW-0326">Glycosidase</keyword>
<evidence type="ECO:0000256" key="3">
    <source>
        <dbReference type="ARBA" id="ARBA00023295"/>
    </source>
</evidence>
<keyword evidence="2 4" id="KW-0378">Hydrolase</keyword>
<feature type="signal peptide" evidence="5">
    <location>
        <begin position="1"/>
        <end position="18"/>
    </location>
</feature>
<dbReference type="EMBL" id="JADGKB010000009">
    <property type="protein sequence ID" value="KAJ3260768.1"/>
    <property type="molecule type" value="Genomic_DNA"/>
</dbReference>
<evidence type="ECO:0000259" key="6">
    <source>
        <dbReference type="Pfam" id="PF00150"/>
    </source>
</evidence>
<feature type="chain" id="PRO_5042213207" description="Glycoside hydrolase family 5 domain-containing protein" evidence="5">
    <location>
        <begin position="19"/>
        <end position="420"/>
    </location>
</feature>
<dbReference type="Proteomes" id="UP001210925">
    <property type="component" value="Unassembled WGS sequence"/>
</dbReference>
<gene>
    <name evidence="7" type="ORF">HK103_007331</name>
</gene>
<sequence length="420" mass="48400">MILTLLLSAVSCLQPPLATQGKFFVDVNGEKIHLHCSAWSGVHQKEFLNYGMENQPLSVLADNFKSAGFNCVRYQFSAQVVKTNPVVNTTLVEKYNPQFIGKTALEVVDSVFAELSKREIMIILDYHMLDAGGCCSPLDQNGGWYNSRWSKEDVQAQLVTMVNRYKSNPWVIGVDVRNEVRSMYDLIGNTQIPNPFSLFMPNWGQGGSWDWAVEAERLGNAVLAANPNMLIMIQGFYQIQLSELWFWLTHSKNNCRRPRIPQVLTLDQIKRRPINLNVPQRLVYSCHTYDFFYDFDVYNMTYTEWKSQTQYYWGDVADLPDVPFFLGEFGTNHNADGLNTNFFKYLMQYIKEKKMHWAYWAYEGTYANPNPSQCALAPPSFLINEDRTMMNSYGLLNTTYNGFAYPPQLAELQSIMFKDI</sequence>
<dbReference type="GO" id="GO:0004553">
    <property type="term" value="F:hydrolase activity, hydrolyzing O-glycosyl compounds"/>
    <property type="evidence" value="ECO:0007669"/>
    <property type="project" value="InterPro"/>
</dbReference>
<dbReference type="GO" id="GO:0000272">
    <property type="term" value="P:polysaccharide catabolic process"/>
    <property type="evidence" value="ECO:0007669"/>
    <property type="project" value="InterPro"/>
</dbReference>
<protein>
    <recommendedName>
        <fullName evidence="6">Glycoside hydrolase family 5 domain-containing protein</fullName>
    </recommendedName>
</protein>
<keyword evidence="8" id="KW-1185">Reference proteome</keyword>
<proteinExistence type="inferred from homology"/>
<comment type="similarity">
    <text evidence="1 4">Belongs to the glycosyl hydrolase 5 (cellulase A) family.</text>
</comment>
<reference evidence="7" key="1">
    <citation type="submission" date="2020-05" db="EMBL/GenBank/DDBJ databases">
        <title>Phylogenomic resolution of chytrid fungi.</title>
        <authorList>
            <person name="Stajich J.E."/>
            <person name="Amses K."/>
            <person name="Simmons R."/>
            <person name="Seto K."/>
            <person name="Myers J."/>
            <person name="Bonds A."/>
            <person name="Quandt C.A."/>
            <person name="Barry K."/>
            <person name="Liu P."/>
            <person name="Grigoriev I."/>
            <person name="Longcore J.E."/>
            <person name="James T.Y."/>
        </authorList>
    </citation>
    <scope>NUCLEOTIDE SEQUENCE</scope>
    <source>
        <strain evidence="7">PLAUS21</strain>
    </source>
</reference>
<dbReference type="Pfam" id="PF00150">
    <property type="entry name" value="Cellulase"/>
    <property type="match status" value="1"/>
</dbReference>
<dbReference type="AlphaFoldDB" id="A0AAD5YAB3"/>
<keyword evidence="5" id="KW-0732">Signal</keyword>
<evidence type="ECO:0000256" key="5">
    <source>
        <dbReference type="SAM" id="SignalP"/>
    </source>
</evidence>
<name>A0AAD5YAB3_9FUNG</name>
<evidence type="ECO:0000256" key="2">
    <source>
        <dbReference type="ARBA" id="ARBA00022801"/>
    </source>
</evidence>
<evidence type="ECO:0000256" key="1">
    <source>
        <dbReference type="ARBA" id="ARBA00005641"/>
    </source>
</evidence>
<comment type="caution">
    <text evidence="7">The sequence shown here is derived from an EMBL/GenBank/DDBJ whole genome shotgun (WGS) entry which is preliminary data.</text>
</comment>